<dbReference type="CDD" id="cd07814">
    <property type="entry name" value="SRPBCC_CalC_Aha1-like"/>
    <property type="match status" value="1"/>
</dbReference>
<accession>A0A543F5P4</accession>
<dbReference type="EMBL" id="VFPG01000001">
    <property type="protein sequence ID" value="TQM29153.1"/>
    <property type="molecule type" value="Genomic_DNA"/>
</dbReference>
<sequence length="164" mass="18598">MLWGLWARGYGPVMVDQSVRLPDLSARPHDLTVERVMKAPPSLLYAAWTQGFDIWFAAPDSVRMRPAVNEPFFFETEFEGKRNPHYGRFLRLEPERLVELTWVTGEGGTEGAETVVSVQFVKQPRGIRLRLRHAGFASEAARDRHRAAWPQVLEQLDVKLGAAG</sequence>
<dbReference type="AlphaFoldDB" id="A0A543F5P4"/>
<gene>
    <name evidence="3" type="ORF">FB390_0744</name>
</gene>
<dbReference type="InterPro" id="IPR023393">
    <property type="entry name" value="START-like_dom_sf"/>
</dbReference>
<organism evidence="3 4">
    <name type="scientific">Nocardia bhagyanarayanae</name>
    <dbReference type="NCBI Taxonomy" id="1215925"/>
    <lineage>
        <taxon>Bacteria</taxon>
        <taxon>Bacillati</taxon>
        <taxon>Actinomycetota</taxon>
        <taxon>Actinomycetes</taxon>
        <taxon>Mycobacteriales</taxon>
        <taxon>Nocardiaceae</taxon>
        <taxon>Nocardia</taxon>
    </lineage>
</organism>
<dbReference type="Gene3D" id="3.30.530.20">
    <property type="match status" value="1"/>
</dbReference>
<dbReference type="SUPFAM" id="SSF55961">
    <property type="entry name" value="Bet v1-like"/>
    <property type="match status" value="1"/>
</dbReference>
<keyword evidence="4" id="KW-1185">Reference proteome</keyword>
<dbReference type="Pfam" id="PF08327">
    <property type="entry name" value="AHSA1"/>
    <property type="match status" value="1"/>
</dbReference>
<comment type="similarity">
    <text evidence="1">Belongs to the AHA1 family.</text>
</comment>
<evidence type="ECO:0000313" key="4">
    <source>
        <dbReference type="Proteomes" id="UP000316331"/>
    </source>
</evidence>
<dbReference type="InterPro" id="IPR013538">
    <property type="entry name" value="ASHA1/2-like_C"/>
</dbReference>
<name>A0A543F5P4_9NOCA</name>
<protein>
    <submittedName>
        <fullName evidence="3">Uncharacterized protein YndB with AHSA1/START domain</fullName>
    </submittedName>
</protein>
<proteinExistence type="inferred from homology"/>
<reference evidence="3 4" key="1">
    <citation type="submission" date="2019-06" db="EMBL/GenBank/DDBJ databases">
        <title>Sequencing the genomes of 1000 actinobacteria strains.</title>
        <authorList>
            <person name="Klenk H.-P."/>
        </authorList>
    </citation>
    <scope>NUCLEOTIDE SEQUENCE [LARGE SCALE GENOMIC DNA]</scope>
    <source>
        <strain evidence="3 4">DSM 103495</strain>
    </source>
</reference>
<comment type="caution">
    <text evidence="3">The sequence shown here is derived from an EMBL/GenBank/DDBJ whole genome shotgun (WGS) entry which is preliminary data.</text>
</comment>
<evidence type="ECO:0000259" key="2">
    <source>
        <dbReference type="Pfam" id="PF08327"/>
    </source>
</evidence>
<evidence type="ECO:0000313" key="3">
    <source>
        <dbReference type="EMBL" id="TQM29153.1"/>
    </source>
</evidence>
<evidence type="ECO:0000256" key="1">
    <source>
        <dbReference type="ARBA" id="ARBA00006817"/>
    </source>
</evidence>
<dbReference type="Proteomes" id="UP000316331">
    <property type="component" value="Unassembled WGS sequence"/>
</dbReference>
<feature type="domain" description="Activator of Hsp90 ATPase homologue 1/2-like C-terminal" evidence="2">
    <location>
        <begin position="38"/>
        <end position="158"/>
    </location>
</feature>